<name>A0A261FJT6_9BIFI</name>
<keyword evidence="1" id="KW-0812">Transmembrane</keyword>
<keyword evidence="1" id="KW-1133">Transmembrane helix</keyword>
<comment type="caution">
    <text evidence="2">The sequence shown here is derived from an EMBL/GenBank/DDBJ whole genome shotgun (WGS) entry which is preliminary data.</text>
</comment>
<sequence length="32" mass="3305">MDILLSSLASAATVAAIILAPFGIGMLLDLFR</sequence>
<feature type="transmembrane region" description="Helical" evidence="1">
    <location>
        <begin position="6"/>
        <end position="28"/>
    </location>
</feature>
<gene>
    <name evidence="2" type="ORF">BTIS_0079</name>
</gene>
<dbReference type="AlphaFoldDB" id="A0A261FJT6"/>
<evidence type="ECO:0000313" key="2">
    <source>
        <dbReference type="EMBL" id="OZG59348.1"/>
    </source>
</evidence>
<keyword evidence="3" id="KW-1185">Reference proteome</keyword>
<organism evidence="2 3">
    <name type="scientific">Bifidobacterium tissieri</name>
    <dbReference type="NCBI Taxonomy" id="1630162"/>
    <lineage>
        <taxon>Bacteria</taxon>
        <taxon>Bacillati</taxon>
        <taxon>Actinomycetota</taxon>
        <taxon>Actinomycetes</taxon>
        <taxon>Bifidobacteriales</taxon>
        <taxon>Bifidobacteriaceae</taxon>
        <taxon>Bifidobacterium</taxon>
    </lineage>
</organism>
<proteinExistence type="predicted"/>
<dbReference type="EMBL" id="MWWV01000001">
    <property type="protein sequence ID" value="OZG59348.1"/>
    <property type="molecule type" value="Genomic_DNA"/>
</dbReference>
<keyword evidence="1" id="KW-0472">Membrane</keyword>
<protein>
    <submittedName>
        <fullName evidence="2">Uncharacterized protein</fullName>
    </submittedName>
</protein>
<reference evidence="2 3" key="1">
    <citation type="journal article" date="2017" name="BMC Genomics">
        <title>Comparative genomic and phylogenomic analyses of the Bifidobacteriaceae family.</title>
        <authorList>
            <person name="Lugli G.A."/>
            <person name="Milani C."/>
            <person name="Turroni F."/>
            <person name="Duranti S."/>
            <person name="Mancabelli L."/>
            <person name="Mangifesta M."/>
            <person name="Ferrario C."/>
            <person name="Modesto M."/>
            <person name="Mattarelli P."/>
            <person name="Jiri K."/>
            <person name="van Sinderen D."/>
            <person name="Ventura M."/>
        </authorList>
    </citation>
    <scope>NUCLEOTIDE SEQUENCE [LARGE SCALE GENOMIC DNA]</scope>
    <source>
        <strain evidence="2 3">DSM 100201</strain>
    </source>
</reference>
<evidence type="ECO:0000256" key="1">
    <source>
        <dbReference type="SAM" id="Phobius"/>
    </source>
</evidence>
<accession>A0A261FJT6</accession>
<evidence type="ECO:0000313" key="3">
    <source>
        <dbReference type="Proteomes" id="UP000216444"/>
    </source>
</evidence>
<dbReference type="Proteomes" id="UP000216444">
    <property type="component" value="Unassembled WGS sequence"/>
</dbReference>